<evidence type="ECO:0000256" key="5">
    <source>
        <dbReference type="SAM" id="MobiDB-lite"/>
    </source>
</evidence>
<gene>
    <name evidence="7" type="ORF">B0H67DRAFT_555086</name>
</gene>
<dbReference type="GO" id="GO:0005385">
    <property type="term" value="F:zinc ion transmembrane transporter activity"/>
    <property type="evidence" value="ECO:0007669"/>
    <property type="project" value="TreeGrafter"/>
</dbReference>
<protein>
    <submittedName>
        <fullName evidence="7">ZIP zinc transporter-domain-containing protein</fullName>
    </submittedName>
</protein>
<keyword evidence="2 6" id="KW-0812">Transmembrane</keyword>
<dbReference type="Pfam" id="PF02535">
    <property type="entry name" value="Zip"/>
    <property type="match status" value="1"/>
</dbReference>
<evidence type="ECO:0000256" key="6">
    <source>
        <dbReference type="SAM" id="Phobius"/>
    </source>
</evidence>
<feature type="transmembrane region" description="Helical" evidence="6">
    <location>
        <begin position="473"/>
        <end position="494"/>
    </location>
</feature>
<keyword evidence="8" id="KW-1185">Reference proteome</keyword>
<feature type="compositionally biased region" description="Basic residues" evidence="5">
    <location>
        <begin position="306"/>
        <end position="320"/>
    </location>
</feature>
<proteinExistence type="predicted"/>
<feature type="region of interest" description="Disordered" evidence="5">
    <location>
        <begin position="132"/>
        <end position="164"/>
    </location>
</feature>
<comment type="subcellular location">
    <subcellularLocation>
        <location evidence="1">Membrane</location>
        <topology evidence="1">Multi-pass membrane protein</topology>
    </subcellularLocation>
</comment>
<dbReference type="AlphaFoldDB" id="A0AA40A8G7"/>
<dbReference type="Proteomes" id="UP001172102">
    <property type="component" value="Unassembled WGS sequence"/>
</dbReference>
<reference evidence="7" key="1">
    <citation type="submission" date="2023-06" db="EMBL/GenBank/DDBJ databases">
        <title>Genome-scale phylogeny and comparative genomics of the fungal order Sordariales.</title>
        <authorList>
            <consortium name="Lawrence Berkeley National Laboratory"/>
            <person name="Hensen N."/>
            <person name="Bonometti L."/>
            <person name="Westerberg I."/>
            <person name="Brannstrom I.O."/>
            <person name="Guillou S."/>
            <person name="Cros-Aarteil S."/>
            <person name="Calhoun S."/>
            <person name="Haridas S."/>
            <person name="Kuo A."/>
            <person name="Mondo S."/>
            <person name="Pangilinan J."/>
            <person name="Riley R."/>
            <person name="Labutti K."/>
            <person name="Andreopoulos B."/>
            <person name="Lipzen A."/>
            <person name="Chen C."/>
            <person name="Yanf M."/>
            <person name="Daum C."/>
            <person name="Ng V."/>
            <person name="Clum A."/>
            <person name="Steindorff A."/>
            <person name="Ohm R."/>
            <person name="Martin F."/>
            <person name="Silar P."/>
            <person name="Natvig D."/>
            <person name="Lalanne C."/>
            <person name="Gautier V."/>
            <person name="Ament-Velasquez S.L."/>
            <person name="Kruys A."/>
            <person name="Hutchinson M.I."/>
            <person name="Powell A.J."/>
            <person name="Barry K."/>
            <person name="Miller A.N."/>
            <person name="Grigoriev I.V."/>
            <person name="Debuchy R."/>
            <person name="Gladieux P."/>
            <person name="Thoren M.H."/>
            <person name="Johannesson H."/>
        </authorList>
    </citation>
    <scope>NUCLEOTIDE SEQUENCE</scope>
    <source>
        <strain evidence="7">SMH4607-1</strain>
    </source>
</reference>
<feature type="compositionally biased region" description="Polar residues" evidence="5">
    <location>
        <begin position="260"/>
        <end position="276"/>
    </location>
</feature>
<dbReference type="PANTHER" id="PTHR11040:SF210">
    <property type="entry name" value="ZINC-REGULATED TRANSPORTER 3"/>
    <property type="match status" value="1"/>
</dbReference>
<accession>A0AA40A8G7</accession>
<evidence type="ECO:0000256" key="4">
    <source>
        <dbReference type="ARBA" id="ARBA00023136"/>
    </source>
</evidence>
<evidence type="ECO:0000313" key="7">
    <source>
        <dbReference type="EMBL" id="KAK0711043.1"/>
    </source>
</evidence>
<feature type="transmembrane region" description="Helical" evidence="6">
    <location>
        <begin position="407"/>
        <end position="430"/>
    </location>
</feature>
<feature type="transmembrane region" description="Helical" evidence="6">
    <location>
        <begin position="91"/>
        <end position="109"/>
    </location>
</feature>
<dbReference type="EMBL" id="JAUKUA010000005">
    <property type="protein sequence ID" value="KAK0711043.1"/>
    <property type="molecule type" value="Genomic_DNA"/>
</dbReference>
<evidence type="ECO:0000256" key="3">
    <source>
        <dbReference type="ARBA" id="ARBA00022989"/>
    </source>
</evidence>
<comment type="caution">
    <text evidence="7">The sequence shown here is derived from an EMBL/GenBank/DDBJ whole genome shotgun (WGS) entry which is preliminary data.</text>
</comment>
<feature type="transmembrane region" description="Helical" evidence="6">
    <location>
        <begin position="506"/>
        <end position="525"/>
    </location>
</feature>
<feature type="compositionally biased region" description="Acidic residues" evidence="5">
    <location>
        <begin position="284"/>
        <end position="293"/>
    </location>
</feature>
<name>A0AA40A8G7_9PEZI</name>
<feature type="transmembrane region" description="Helical" evidence="6">
    <location>
        <begin position="437"/>
        <end position="461"/>
    </location>
</feature>
<feature type="compositionally biased region" description="Basic and acidic residues" evidence="5">
    <location>
        <begin position="132"/>
        <end position="152"/>
    </location>
</feature>
<organism evidence="7 8">
    <name type="scientific">Lasiosphaeris hirsuta</name>
    <dbReference type="NCBI Taxonomy" id="260670"/>
    <lineage>
        <taxon>Eukaryota</taxon>
        <taxon>Fungi</taxon>
        <taxon>Dikarya</taxon>
        <taxon>Ascomycota</taxon>
        <taxon>Pezizomycotina</taxon>
        <taxon>Sordariomycetes</taxon>
        <taxon>Sordariomycetidae</taxon>
        <taxon>Sordariales</taxon>
        <taxon>Lasiosphaeriaceae</taxon>
        <taxon>Lasiosphaeris</taxon>
    </lineage>
</organism>
<keyword evidence="4 6" id="KW-0472">Membrane</keyword>
<dbReference type="InterPro" id="IPR003689">
    <property type="entry name" value="ZIP"/>
</dbReference>
<evidence type="ECO:0000256" key="2">
    <source>
        <dbReference type="ARBA" id="ARBA00022692"/>
    </source>
</evidence>
<dbReference type="PANTHER" id="PTHR11040">
    <property type="entry name" value="ZINC/IRON TRANSPORTER"/>
    <property type="match status" value="1"/>
</dbReference>
<evidence type="ECO:0000313" key="8">
    <source>
        <dbReference type="Proteomes" id="UP001172102"/>
    </source>
</evidence>
<feature type="transmembrane region" description="Helical" evidence="6">
    <location>
        <begin position="51"/>
        <end position="71"/>
    </location>
</feature>
<keyword evidence="3 6" id="KW-1133">Transmembrane helix</keyword>
<dbReference type="GO" id="GO:0016020">
    <property type="term" value="C:membrane"/>
    <property type="evidence" value="ECO:0007669"/>
    <property type="project" value="UniProtKB-SubCell"/>
</dbReference>
<feature type="region of interest" description="Disordered" evidence="5">
    <location>
        <begin position="260"/>
        <end position="348"/>
    </location>
</feature>
<feature type="transmembrane region" description="Helical" evidence="6">
    <location>
        <begin position="12"/>
        <end position="39"/>
    </location>
</feature>
<evidence type="ECO:0000256" key="1">
    <source>
        <dbReference type="ARBA" id="ARBA00004141"/>
    </source>
</evidence>
<sequence>MEVVGLDNDTRGWIMCIASGIACTFGATIVCVDVLVRLFPGKKDFRIQDSNAFLACSLSLSFGVMIFSALYSMLPSAMRYLAKAKWDRQSAGFLTMGCFIGGFVGIQIISRVVHQYMPSHIVDCDHTHKEHYEDFEPDPHSRHPSRTAEGRRRSVRTVSSRSMAEVNSHATEFTPLLAPESQQNGHAAHLESHRHISSRIEAIPHAPDQIRRSSLRELRSFVRSFVKDRPHKAHCDESDSCYGYSEPCGQECDKLKTTSALSPRSGTLQRTNTGTTLYPHLEPADDVPEDYEDGATISPGSPLRASHTHPHSHSHTHTHFHSLTPEYTTDCESHTHPTTVDEENVDPSVECDDEDLEAQQQHHHHVPENAFLSIGLQTVIAIALHKFPEGFITYATNHASRSLGLNVFMALFMHNIAEGFSMALPLYLALGSRLKAVLWSSLLGGLSQPLGAAVAVLWFHIADNRSEFGIDNVAYACLFAATAGIMTSVALQLFVESLSLNHNKNLSIFFAFLGMIMLGLSNALVTE</sequence>